<protein>
    <submittedName>
        <fullName evidence="2">Uncharacterized protein</fullName>
    </submittedName>
</protein>
<evidence type="ECO:0000313" key="2">
    <source>
        <dbReference type="EMBL" id="CAB4199443.1"/>
    </source>
</evidence>
<dbReference type="EMBL" id="LR797036">
    <property type="protein sequence ID" value="CAB4182645.1"/>
    <property type="molecule type" value="Genomic_DNA"/>
</dbReference>
<sequence>MSEEIVVLGSESPVAADVIAVFNDVLLQMYDYRKELVEAGDWDALCRGLVNLNDFKSNLTMLIQAIESDIYDTLPEKKVTIEGVGIIEKRRSSSKKWDSEGLLNNIVNDKLNNGTGEITPSDVFDLVETLKRVMPITPSLGWRVNELKKENIDTSDYCDVTWGRPTVSVIPYKEKK</sequence>
<accession>A0A6J5RQD2</accession>
<name>A0A6J5RQD2_9CAUD</name>
<organism evidence="2">
    <name type="scientific">uncultured Caudovirales phage</name>
    <dbReference type="NCBI Taxonomy" id="2100421"/>
    <lineage>
        <taxon>Viruses</taxon>
        <taxon>Duplodnaviria</taxon>
        <taxon>Heunggongvirae</taxon>
        <taxon>Uroviricota</taxon>
        <taxon>Caudoviricetes</taxon>
        <taxon>Peduoviridae</taxon>
        <taxon>Maltschvirus</taxon>
        <taxon>Maltschvirus maltsch</taxon>
    </lineage>
</organism>
<evidence type="ECO:0000313" key="1">
    <source>
        <dbReference type="EMBL" id="CAB4182645.1"/>
    </source>
</evidence>
<dbReference type="EMBL" id="LR797277">
    <property type="protein sequence ID" value="CAB4199443.1"/>
    <property type="molecule type" value="Genomic_DNA"/>
</dbReference>
<reference evidence="2" key="1">
    <citation type="submission" date="2020-05" db="EMBL/GenBank/DDBJ databases">
        <authorList>
            <person name="Chiriac C."/>
            <person name="Salcher M."/>
            <person name="Ghai R."/>
            <person name="Kavagutti S V."/>
        </authorList>
    </citation>
    <scope>NUCLEOTIDE SEQUENCE</scope>
</reference>
<proteinExistence type="predicted"/>
<gene>
    <name evidence="1" type="ORF">UFOVP1083_11</name>
    <name evidence="2" type="ORF">UFOVP1327_42</name>
</gene>